<keyword evidence="1" id="KW-1133">Transmembrane helix</keyword>
<reference evidence="2 3" key="1">
    <citation type="submission" date="2013-02" db="EMBL/GenBank/DDBJ databases">
        <title>Genome sequence of Clostridium saccharoperbutylacetonicum N1-4(HMT).</title>
        <authorList>
            <person name="Poehlein A."/>
            <person name="Daniel R."/>
        </authorList>
    </citation>
    <scope>NUCLEOTIDE SEQUENCE [LARGE SCALE GENOMIC DNA]</scope>
    <source>
        <strain evidence="3">N1-4(HMT)</strain>
    </source>
</reference>
<keyword evidence="1" id="KW-0812">Transmembrane</keyword>
<name>M1LRT6_9CLOT</name>
<evidence type="ECO:0000256" key="1">
    <source>
        <dbReference type="SAM" id="Phobius"/>
    </source>
</evidence>
<proteinExistence type="predicted"/>
<feature type="transmembrane region" description="Helical" evidence="1">
    <location>
        <begin position="45"/>
        <end position="67"/>
    </location>
</feature>
<organism evidence="2 3">
    <name type="scientific">Clostridium saccharoperbutylacetonicum N1-4(HMT)</name>
    <dbReference type="NCBI Taxonomy" id="931276"/>
    <lineage>
        <taxon>Bacteria</taxon>
        <taxon>Bacillati</taxon>
        <taxon>Bacillota</taxon>
        <taxon>Clostridia</taxon>
        <taxon>Eubacteriales</taxon>
        <taxon>Clostridiaceae</taxon>
        <taxon>Clostridium</taxon>
    </lineage>
</organism>
<evidence type="ECO:0000313" key="2">
    <source>
        <dbReference type="EMBL" id="AGF55655.1"/>
    </source>
</evidence>
<feature type="transmembrane region" description="Helical" evidence="1">
    <location>
        <begin position="73"/>
        <end position="92"/>
    </location>
</feature>
<accession>M1LRT6</accession>
<keyword evidence="3" id="KW-1185">Reference proteome</keyword>
<dbReference type="Proteomes" id="UP000011728">
    <property type="component" value="Chromosome"/>
</dbReference>
<keyword evidence="1" id="KW-0472">Membrane</keyword>
<dbReference type="PATRIC" id="fig|931276.5.peg.1872"/>
<dbReference type="AlphaFoldDB" id="M1LRT6"/>
<dbReference type="HOGENOM" id="CLU_1616157_0_0_9"/>
<protein>
    <submittedName>
        <fullName evidence="2">Uncharacterized protein</fullName>
    </submittedName>
</protein>
<sequence length="164" mass="19834">MIHGFSILYIPLIIVALVFWIRDLYRVYHHGKIIIKLNKDKGSMIFWIIVLIIWVIMFLFSISSYINYGEDRFYNNIFMSIFWIELSIINIMKSLRKSEIRENGIYNYGCFFLWSKIKSYNWVLSNSIQFKVNTFLETNRSFEIIIEEEFKDKVDQVIRSKLDL</sequence>
<dbReference type="EMBL" id="CP004121">
    <property type="protein sequence ID" value="AGF55655.1"/>
    <property type="molecule type" value="Genomic_DNA"/>
</dbReference>
<dbReference type="RefSeq" id="WP_015391976.1">
    <property type="nucleotide sequence ID" value="NC_020291.1"/>
</dbReference>
<gene>
    <name evidence="2" type="ORF">Cspa_c18850</name>
</gene>
<feature type="transmembrane region" description="Helical" evidence="1">
    <location>
        <begin position="6"/>
        <end position="25"/>
    </location>
</feature>
<dbReference type="KEGG" id="csr:Cspa_c18850"/>
<evidence type="ECO:0000313" key="3">
    <source>
        <dbReference type="Proteomes" id="UP000011728"/>
    </source>
</evidence>